<dbReference type="AlphaFoldDB" id="A0A934VBY1"/>
<proteinExistence type="predicted"/>
<dbReference type="InterPro" id="IPR025695">
    <property type="entry name" value="DoxX-like"/>
</dbReference>
<dbReference type="EMBL" id="JAENIK010000011">
    <property type="protein sequence ID" value="MBK1816396.1"/>
    <property type="molecule type" value="Genomic_DNA"/>
</dbReference>
<name>A0A934VBY1_9BACT</name>
<comment type="caution">
    <text evidence="2">The sequence shown here is derived from an EMBL/GenBank/DDBJ whole genome shotgun (WGS) entry which is preliminary data.</text>
</comment>
<dbReference type="RefSeq" id="WP_200351334.1">
    <property type="nucleotide sequence ID" value="NZ_BAABHZ010000006.1"/>
</dbReference>
<feature type="transmembrane region" description="Helical" evidence="1">
    <location>
        <begin position="77"/>
        <end position="96"/>
    </location>
</feature>
<keyword evidence="1" id="KW-0472">Membrane</keyword>
<feature type="transmembrane region" description="Helical" evidence="1">
    <location>
        <begin position="102"/>
        <end position="123"/>
    </location>
</feature>
<gene>
    <name evidence="2" type="ORF">JIN84_12285</name>
</gene>
<organism evidence="2 3">
    <name type="scientific">Luteolibacter yonseiensis</name>
    <dbReference type="NCBI Taxonomy" id="1144680"/>
    <lineage>
        <taxon>Bacteria</taxon>
        <taxon>Pseudomonadati</taxon>
        <taxon>Verrucomicrobiota</taxon>
        <taxon>Verrucomicrobiia</taxon>
        <taxon>Verrucomicrobiales</taxon>
        <taxon>Verrucomicrobiaceae</taxon>
        <taxon>Luteolibacter</taxon>
    </lineage>
</organism>
<keyword evidence="1" id="KW-0812">Transmembrane</keyword>
<protein>
    <submittedName>
        <fullName evidence="2">DoxX-like family protein</fullName>
    </submittedName>
</protein>
<sequence length="132" mass="14535">MSPRPASRNFHLALTILIGSVWVFHGLFSKLADGIPRHRQIVERILGESVAGTATTAIGVMEILLGLWAYSRYRRKSCAFVQTSAIISMNFLELLLARDLLISAPGMVVLNLAFLTLVWIWALGSPKTGVSR</sequence>
<feature type="transmembrane region" description="Helical" evidence="1">
    <location>
        <begin position="49"/>
        <end position="70"/>
    </location>
</feature>
<feature type="transmembrane region" description="Helical" evidence="1">
    <location>
        <begin position="12"/>
        <end position="29"/>
    </location>
</feature>
<evidence type="ECO:0000256" key="1">
    <source>
        <dbReference type="SAM" id="Phobius"/>
    </source>
</evidence>
<evidence type="ECO:0000313" key="3">
    <source>
        <dbReference type="Proteomes" id="UP000600139"/>
    </source>
</evidence>
<accession>A0A934VBY1</accession>
<keyword evidence="3" id="KW-1185">Reference proteome</keyword>
<dbReference type="Pfam" id="PF13781">
    <property type="entry name" value="DoxX_3"/>
    <property type="match status" value="1"/>
</dbReference>
<evidence type="ECO:0000313" key="2">
    <source>
        <dbReference type="EMBL" id="MBK1816396.1"/>
    </source>
</evidence>
<dbReference type="Proteomes" id="UP000600139">
    <property type="component" value="Unassembled WGS sequence"/>
</dbReference>
<keyword evidence="1" id="KW-1133">Transmembrane helix</keyword>
<reference evidence="2" key="1">
    <citation type="submission" date="2021-01" db="EMBL/GenBank/DDBJ databases">
        <title>Modified the classification status of verrucomicrobia.</title>
        <authorList>
            <person name="Feng X."/>
        </authorList>
    </citation>
    <scope>NUCLEOTIDE SEQUENCE</scope>
    <source>
        <strain evidence="2">JCM 18052</strain>
    </source>
</reference>